<protein>
    <submittedName>
        <fullName evidence="7">VWA domain-containing protein</fullName>
    </submittedName>
</protein>
<dbReference type="InterPro" id="IPR033881">
    <property type="entry name" value="vWA_BatA_type"/>
</dbReference>
<feature type="domain" description="VWFA" evidence="6">
    <location>
        <begin position="93"/>
        <end position="287"/>
    </location>
</feature>
<dbReference type="PROSITE" id="PS50234">
    <property type="entry name" value="VWFA"/>
    <property type="match status" value="1"/>
</dbReference>
<feature type="transmembrane region" description="Helical" evidence="5">
    <location>
        <begin position="53"/>
        <end position="75"/>
    </location>
</feature>
<keyword evidence="8" id="KW-1185">Reference proteome</keyword>
<proteinExistence type="predicted"/>
<evidence type="ECO:0000256" key="1">
    <source>
        <dbReference type="ARBA" id="ARBA00022475"/>
    </source>
</evidence>
<dbReference type="RefSeq" id="WP_210757171.1">
    <property type="nucleotide sequence ID" value="NZ_CP060139.1"/>
</dbReference>
<keyword evidence="4 5" id="KW-0472">Membrane</keyword>
<dbReference type="Pfam" id="PF07584">
    <property type="entry name" value="BatA"/>
    <property type="match status" value="1"/>
</dbReference>
<dbReference type="PRINTS" id="PR00453">
    <property type="entry name" value="VWFADOMAIN"/>
</dbReference>
<evidence type="ECO:0000259" key="6">
    <source>
        <dbReference type="PROSITE" id="PS50234"/>
    </source>
</evidence>
<dbReference type="PANTHER" id="PTHR22550">
    <property type="entry name" value="SPORE GERMINATION PROTEIN"/>
    <property type="match status" value="1"/>
</dbReference>
<accession>A0A7H0VA57</accession>
<dbReference type="Proteomes" id="UP000516305">
    <property type="component" value="Chromosome"/>
</dbReference>
<evidence type="ECO:0000256" key="5">
    <source>
        <dbReference type="SAM" id="Phobius"/>
    </source>
</evidence>
<keyword evidence="1" id="KW-1003">Cell membrane</keyword>
<dbReference type="InterPro" id="IPR024163">
    <property type="entry name" value="Aerotolerance_reg_N"/>
</dbReference>
<dbReference type="KEGG" id="chyd:H4K34_09410"/>
<dbReference type="AlphaFoldDB" id="A0A7H0VA57"/>
<dbReference type="InterPro" id="IPR002035">
    <property type="entry name" value="VWF_A"/>
</dbReference>
<feature type="transmembrane region" description="Helical" evidence="5">
    <location>
        <begin position="12"/>
        <end position="27"/>
    </location>
</feature>
<feature type="transmembrane region" description="Helical" evidence="5">
    <location>
        <begin position="164"/>
        <end position="182"/>
    </location>
</feature>
<evidence type="ECO:0000313" key="7">
    <source>
        <dbReference type="EMBL" id="QNR22605.1"/>
    </source>
</evidence>
<evidence type="ECO:0000256" key="4">
    <source>
        <dbReference type="ARBA" id="ARBA00023136"/>
    </source>
</evidence>
<dbReference type="EMBL" id="CP060139">
    <property type="protein sequence ID" value="QNR22605.1"/>
    <property type="molecule type" value="Genomic_DNA"/>
</dbReference>
<keyword evidence="2 5" id="KW-0812">Transmembrane</keyword>
<dbReference type="Pfam" id="PF00092">
    <property type="entry name" value="VWA"/>
    <property type="match status" value="1"/>
</dbReference>
<organism evidence="7 8">
    <name type="scientific">Croceimicrobium hydrocarbonivorans</name>
    <dbReference type="NCBI Taxonomy" id="2761580"/>
    <lineage>
        <taxon>Bacteria</taxon>
        <taxon>Pseudomonadati</taxon>
        <taxon>Bacteroidota</taxon>
        <taxon>Flavobacteriia</taxon>
        <taxon>Flavobacteriales</taxon>
        <taxon>Owenweeksiaceae</taxon>
        <taxon>Croceimicrobium</taxon>
    </lineage>
</organism>
<dbReference type="CDD" id="cd01467">
    <property type="entry name" value="vWA_BatA_type"/>
    <property type="match status" value="1"/>
</dbReference>
<sequence>MFDYEFQNPEFLWLLCLLPVLGFWYYWRRKDSHPEIRFPEASFLAQSKFNRGALLYALPWVLRIFSIALLIVAMARPRNTEENNRSRSSEGIDIVMALDVSPSMLAQDLKPNRLEATKKVSTEFIDGRPNDRIGLVVYAAESMTQMPLTSDHALLKNSLNDLRYGFLANGTAIGMGLATTINRLKDSKAQSKVAILLTDGENNAGEIEPLSAADWAKEFNIRVYTIGVGTNGMAKTPVQQDGRGGFFYERMPVKIDEALLKEIANRTGGKYFRATDNKKLDAIYKEIDSLEKTKLKEIRFYTYEEKFGLFALSALGLFLLEILLRYTLLKSFV</sequence>
<dbReference type="InterPro" id="IPR050768">
    <property type="entry name" value="UPF0353/GerABKA_families"/>
</dbReference>
<feature type="transmembrane region" description="Helical" evidence="5">
    <location>
        <begin position="307"/>
        <end position="328"/>
    </location>
</feature>
<evidence type="ECO:0000313" key="8">
    <source>
        <dbReference type="Proteomes" id="UP000516305"/>
    </source>
</evidence>
<evidence type="ECO:0000256" key="2">
    <source>
        <dbReference type="ARBA" id="ARBA00022692"/>
    </source>
</evidence>
<name>A0A7H0VA57_9FLAO</name>
<keyword evidence="3 5" id="KW-1133">Transmembrane helix</keyword>
<evidence type="ECO:0000256" key="3">
    <source>
        <dbReference type="ARBA" id="ARBA00022989"/>
    </source>
</evidence>
<dbReference type="SMART" id="SM00327">
    <property type="entry name" value="VWA"/>
    <property type="match status" value="1"/>
</dbReference>
<gene>
    <name evidence="7" type="ORF">H4K34_09410</name>
</gene>
<dbReference type="Gene3D" id="3.40.50.410">
    <property type="entry name" value="von Willebrand factor, type A domain"/>
    <property type="match status" value="1"/>
</dbReference>
<dbReference type="SUPFAM" id="SSF53300">
    <property type="entry name" value="vWA-like"/>
    <property type="match status" value="1"/>
</dbReference>
<dbReference type="PANTHER" id="PTHR22550:SF5">
    <property type="entry name" value="LEUCINE ZIPPER PROTEIN 4"/>
    <property type="match status" value="1"/>
</dbReference>
<reference evidence="7 8" key="1">
    <citation type="submission" date="2020-08" db="EMBL/GenBank/DDBJ databases">
        <title>Croceimicrobium hydrocarbonivorans gen. nov., sp. nov., a novel marine bacterium isolated from a bacterial consortium that degrades polyethylene terephthalate.</title>
        <authorList>
            <person name="Liu R."/>
        </authorList>
    </citation>
    <scope>NUCLEOTIDE SEQUENCE [LARGE SCALE GENOMIC DNA]</scope>
    <source>
        <strain evidence="7 8">A20-9</strain>
    </source>
</reference>
<dbReference type="InterPro" id="IPR036465">
    <property type="entry name" value="vWFA_dom_sf"/>
</dbReference>